<dbReference type="InterPro" id="IPR011010">
    <property type="entry name" value="DNA_brk_join_enz"/>
</dbReference>
<feature type="domain" description="Tyr recombinase" evidence="6">
    <location>
        <begin position="203"/>
        <end position="385"/>
    </location>
</feature>
<dbReference type="PANTHER" id="PTHR30629">
    <property type="entry name" value="PROPHAGE INTEGRASE"/>
    <property type="match status" value="1"/>
</dbReference>
<dbReference type="InterPro" id="IPR038488">
    <property type="entry name" value="Integrase_DNA-bd_sf"/>
</dbReference>
<evidence type="ECO:0000256" key="4">
    <source>
        <dbReference type="ARBA" id="ARBA00023172"/>
    </source>
</evidence>
<dbReference type="InterPro" id="IPR013762">
    <property type="entry name" value="Integrase-like_cat_sf"/>
</dbReference>
<gene>
    <name evidence="8" type="ORF">NM961_07005</name>
</gene>
<dbReference type="SUPFAM" id="SSF56349">
    <property type="entry name" value="DNA breaking-rejoining enzymes"/>
    <property type="match status" value="1"/>
</dbReference>
<dbReference type="RefSeq" id="WP_255913201.1">
    <property type="nucleotide sequence ID" value="NZ_JANFQO010000005.1"/>
</dbReference>
<evidence type="ECO:0000259" key="6">
    <source>
        <dbReference type="PROSITE" id="PS51898"/>
    </source>
</evidence>
<dbReference type="Pfam" id="PF22022">
    <property type="entry name" value="Phage_int_M"/>
    <property type="match status" value="1"/>
</dbReference>
<dbReference type="Gene3D" id="1.10.150.130">
    <property type="match status" value="1"/>
</dbReference>
<sequence>MALTDSAIRAAKPAGKPIRLFDEGGLYLEVAPSGGKWWRLKYRLLGKEKRLSLGVYPEVGLKDARARRDEARKLVAAGTDPSDARKAARLAGADEAANTFEALAREWLTLKAKEWVPSHLEKMTSRLELYAFPAIGKRPIATITASEVLAVSQKLQGRGVISTAHRVQQACGQVFRYAVATARANRDPVSDLRGALPSVRQKHFAAVTDPNALPALLTALHGYAGGPVVRAALKLAPLLFVRPGELRTMEWAHVDLCAAEWRFTTSKTNSAHIVPLATQAVEVLRELQGLTGRGKYVFATARGGSRPMSENGVLMAMRSLGIGSDEMTGHGFRATARTILDEVLGFRVDWIEHQLAHAVKDANGRAYNRTAHLSGRRKMMQAWADYLDGLRNRTAR</sequence>
<dbReference type="InterPro" id="IPR044068">
    <property type="entry name" value="CB"/>
</dbReference>
<dbReference type="PROSITE" id="PS51900">
    <property type="entry name" value="CB"/>
    <property type="match status" value="1"/>
</dbReference>
<dbReference type="Pfam" id="PF13356">
    <property type="entry name" value="Arm-DNA-bind_3"/>
    <property type="match status" value="1"/>
</dbReference>
<dbReference type="GO" id="GO:0003677">
    <property type="term" value="F:DNA binding"/>
    <property type="evidence" value="ECO:0007669"/>
    <property type="project" value="UniProtKB-KW"/>
</dbReference>
<dbReference type="PROSITE" id="PS51898">
    <property type="entry name" value="TYR_RECOMBINASE"/>
    <property type="match status" value="1"/>
</dbReference>
<feature type="domain" description="Core-binding (CB)" evidence="7">
    <location>
        <begin position="98"/>
        <end position="179"/>
    </location>
</feature>
<evidence type="ECO:0000256" key="3">
    <source>
        <dbReference type="ARBA" id="ARBA00023125"/>
    </source>
</evidence>
<evidence type="ECO:0000256" key="5">
    <source>
        <dbReference type="PROSITE-ProRule" id="PRU01248"/>
    </source>
</evidence>
<keyword evidence="4" id="KW-0233">DNA recombination</keyword>
<dbReference type="PANTHER" id="PTHR30629:SF2">
    <property type="entry name" value="PROPHAGE INTEGRASE INTS-RELATED"/>
    <property type="match status" value="1"/>
</dbReference>
<protein>
    <submittedName>
        <fullName evidence="8">Integrase arm-type DNA-binding domain-containing protein</fullName>
    </submittedName>
</protein>
<evidence type="ECO:0000259" key="7">
    <source>
        <dbReference type="PROSITE" id="PS51900"/>
    </source>
</evidence>
<dbReference type="InterPro" id="IPR050808">
    <property type="entry name" value="Phage_Integrase"/>
</dbReference>
<dbReference type="EMBL" id="JANFQO010000005">
    <property type="protein sequence ID" value="MCQ4164455.1"/>
    <property type="molecule type" value="Genomic_DNA"/>
</dbReference>
<reference evidence="8" key="1">
    <citation type="submission" date="2022-07" db="EMBL/GenBank/DDBJ databases">
        <title>Tahibacter sp., a new gammaproteobacterium isolated from the silt sample collected at pig farm.</title>
        <authorList>
            <person name="Chen H."/>
        </authorList>
    </citation>
    <scope>NUCLEOTIDE SEQUENCE</scope>
    <source>
        <strain evidence="8">P2K</strain>
    </source>
</reference>
<comment type="similarity">
    <text evidence="1">Belongs to the 'phage' integrase family.</text>
</comment>
<evidence type="ECO:0000313" key="9">
    <source>
        <dbReference type="Proteomes" id="UP001165498"/>
    </source>
</evidence>
<name>A0ABT1QQB1_9GAMM</name>
<dbReference type="InterPro" id="IPR002104">
    <property type="entry name" value="Integrase_catalytic"/>
</dbReference>
<dbReference type="Gene3D" id="3.30.160.390">
    <property type="entry name" value="Integrase, DNA-binding domain"/>
    <property type="match status" value="1"/>
</dbReference>
<organism evidence="8 9">
    <name type="scientific">Tahibacter harae</name>
    <dbReference type="NCBI Taxonomy" id="2963937"/>
    <lineage>
        <taxon>Bacteria</taxon>
        <taxon>Pseudomonadati</taxon>
        <taxon>Pseudomonadota</taxon>
        <taxon>Gammaproteobacteria</taxon>
        <taxon>Lysobacterales</taxon>
        <taxon>Rhodanobacteraceae</taxon>
        <taxon>Tahibacter</taxon>
    </lineage>
</organism>
<keyword evidence="3 5" id="KW-0238">DNA-binding</keyword>
<proteinExistence type="inferred from homology"/>
<dbReference type="Proteomes" id="UP001165498">
    <property type="component" value="Unassembled WGS sequence"/>
</dbReference>
<accession>A0ABT1QQB1</accession>
<evidence type="ECO:0000313" key="8">
    <source>
        <dbReference type="EMBL" id="MCQ4164455.1"/>
    </source>
</evidence>
<dbReference type="Pfam" id="PF00589">
    <property type="entry name" value="Phage_integrase"/>
    <property type="match status" value="1"/>
</dbReference>
<keyword evidence="2" id="KW-0229">DNA integration</keyword>
<dbReference type="InterPro" id="IPR010998">
    <property type="entry name" value="Integrase_recombinase_N"/>
</dbReference>
<keyword evidence="9" id="KW-1185">Reference proteome</keyword>
<dbReference type="CDD" id="cd00801">
    <property type="entry name" value="INT_P4_C"/>
    <property type="match status" value="1"/>
</dbReference>
<evidence type="ECO:0000256" key="2">
    <source>
        <dbReference type="ARBA" id="ARBA00022908"/>
    </source>
</evidence>
<dbReference type="InterPro" id="IPR025166">
    <property type="entry name" value="Integrase_DNA_bind_dom"/>
</dbReference>
<dbReference type="Gene3D" id="1.10.443.10">
    <property type="entry name" value="Intergrase catalytic core"/>
    <property type="match status" value="1"/>
</dbReference>
<evidence type="ECO:0000256" key="1">
    <source>
        <dbReference type="ARBA" id="ARBA00008857"/>
    </source>
</evidence>
<dbReference type="InterPro" id="IPR053876">
    <property type="entry name" value="Phage_int_M"/>
</dbReference>
<comment type="caution">
    <text evidence="8">The sequence shown here is derived from an EMBL/GenBank/DDBJ whole genome shotgun (WGS) entry which is preliminary data.</text>
</comment>